<dbReference type="PANTHER" id="PTHR42905">
    <property type="entry name" value="PHOSPHOENOLPYRUVATE CARBOXYLASE"/>
    <property type="match status" value="1"/>
</dbReference>
<evidence type="ECO:0000313" key="3">
    <source>
        <dbReference type="Proteomes" id="UP001595868"/>
    </source>
</evidence>
<dbReference type="GO" id="GO:0016829">
    <property type="term" value="F:lyase activity"/>
    <property type="evidence" value="ECO:0007669"/>
    <property type="project" value="UniProtKB-KW"/>
</dbReference>
<protein>
    <submittedName>
        <fullName evidence="2">Isocitrate lyase/phosphoenolpyruvate mutase family protein</fullName>
    </submittedName>
</protein>
<dbReference type="RefSeq" id="WP_377547013.1">
    <property type="nucleotide sequence ID" value="NZ_JBHSBN010000011.1"/>
</dbReference>
<keyword evidence="2" id="KW-0456">Lyase</keyword>
<evidence type="ECO:0000313" key="2">
    <source>
        <dbReference type="EMBL" id="MFC4107724.1"/>
    </source>
</evidence>
<dbReference type="InterPro" id="IPR040442">
    <property type="entry name" value="Pyrv_kinase-like_dom_sf"/>
</dbReference>
<dbReference type="InterPro" id="IPR039556">
    <property type="entry name" value="ICL/PEPM"/>
</dbReference>
<sequence>MNRFAAFRELHHADRPLFLPNAWDYASAAALTRDGHPAVGTTSLGVAAAAGKPDAVAAARAETLALARALGRLPSLITVDIEAGFSDDPYDVADLAAELADAGAVGVNLEDGAPGGGLVDPTLHGAKITAVKDRVPELFVNARTDPFWLSTEAPLDEALRRAAGYVDAGADGIFVPGVADDDAIRTLVDEIAAPLNVLYLSDRHTLSGLARLRVARVSTGSLLFRTALGAAVRTAATIRNGGDRTEPHPPSYSEVQALTGQLG</sequence>
<reference evidence="3" key="1">
    <citation type="journal article" date="2019" name="Int. J. Syst. Evol. Microbiol.">
        <title>The Global Catalogue of Microorganisms (GCM) 10K type strain sequencing project: providing services to taxonomists for standard genome sequencing and annotation.</title>
        <authorList>
            <consortium name="The Broad Institute Genomics Platform"/>
            <consortium name="The Broad Institute Genome Sequencing Center for Infectious Disease"/>
            <person name="Wu L."/>
            <person name="Ma J."/>
        </authorList>
    </citation>
    <scope>NUCLEOTIDE SEQUENCE [LARGE SCALE GENOMIC DNA]</scope>
    <source>
        <strain evidence="3">2902at01</strain>
    </source>
</reference>
<feature type="compositionally biased region" description="Polar residues" evidence="1">
    <location>
        <begin position="253"/>
        <end position="263"/>
    </location>
</feature>
<evidence type="ECO:0000256" key="1">
    <source>
        <dbReference type="SAM" id="MobiDB-lite"/>
    </source>
</evidence>
<gene>
    <name evidence="2" type="ORF">ACFOX0_17555</name>
</gene>
<accession>A0ABV8KNR2</accession>
<dbReference type="Gene3D" id="3.20.20.60">
    <property type="entry name" value="Phosphoenolpyruvate-binding domains"/>
    <property type="match status" value="1"/>
</dbReference>
<keyword evidence="3" id="KW-1185">Reference proteome</keyword>
<organism evidence="2 3">
    <name type="scientific">Micromonospora zhanjiangensis</name>
    <dbReference type="NCBI Taxonomy" id="1522057"/>
    <lineage>
        <taxon>Bacteria</taxon>
        <taxon>Bacillati</taxon>
        <taxon>Actinomycetota</taxon>
        <taxon>Actinomycetes</taxon>
        <taxon>Micromonosporales</taxon>
        <taxon>Micromonosporaceae</taxon>
        <taxon>Micromonospora</taxon>
    </lineage>
</organism>
<dbReference type="InterPro" id="IPR015813">
    <property type="entry name" value="Pyrv/PenolPyrv_kinase-like_dom"/>
</dbReference>
<comment type="caution">
    <text evidence="2">The sequence shown here is derived from an EMBL/GenBank/DDBJ whole genome shotgun (WGS) entry which is preliminary data.</text>
</comment>
<dbReference type="SUPFAM" id="SSF51621">
    <property type="entry name" value="Phosphoenolpyruvate/pyruvate domain"/>
    <property type="match status" value="1"/>
</dbReference>
<feature type="region of interest" description="Disordered" evidence="1">
    <location>
        <begin position="240"/>
        <end position="263"/>
    </location>
</feature>
<dbReference type="Pfam" id="PF13714">
    <property type="entry name" value="PEP_mutase"/>
    <property type="match status" value="1"/>
</dbReference>
<name>A0ABV8KNR2_9ACTN</name>
<proteinExistence type="predicted"/>
<dbReference type="Proteomes" id="UP001595868">
    <property type="component" value="Unassembled WGS sequence"/>
</dbReference>
<dbReference type="PANTHER" id="PTHR42905:SF16">
    <property type="entry name" value="CARBOXYPHOSPHONOENOLPYRUVATE PHOSPHONOMUTASE-LIKE PROTEIN (AFU_ORTHOLOGUE AFUA_5G07230)"/>
    <property type="match status" value="1"/>
</dbReference>
<dbReference type="CDD" id="cd00377">
    <property type="entry name" value="ICL_PEPM"/>
    <property type="match status" value="1"/>
</dbReference>
<dbReference type="EMBL" id="JBHSBN010000011">
    <property type="protein sequence ID" value="MFC4107724.1"/>
    <property type="molecule type" value="Genomic_DNA"/>
</dbReference>